<dbReference type="RefSeq" id="WP_159063385.1">
    <property type="nucleotide sequence ID" value="NZ_CP025197.1"/>
</dbReference>
<accession>A0A2K9E0E5</accession>
<dbReference type="AlphaFoldDB" id="A0A2K9E0E5"/>
<evidence type="ECO:0000313" key="2">
    <source>
        <dbReference type="Proteomes" id="UP000233534"/>
    </source>
</evidence>
<dbReference type="KEGG" id="hsc:HVS_04560"/>
<reference evidence="1 2" key="1">
    <citation type="submission" date="2017-12" db="EMBL/GenBank/DDBJ databases">
        <title>Complete genome sequence of Herbivorax saccincola GGR1, a novel Cellulosome-producing hydrolytic bacterium in a thermophilic biogas plant, established by Illumina and Nanopore MinION sequencing.</title>
        <authorList>
            <person name="Pechtl A."/>
            <person name="Ruckert C."/>
            <person name="Koeck D.E."/>
            <person name="Maus I."/>
            <person name="Winkler A."/>
            <person name="Kalinowski J."/>
            <person name="Puhler A."/>
            <person name="Schwarz W.W."/>
            <person name="Zverlov V.V."/>
            <person name="Schluter A."/>
            <person name="Liebl W."/>
        </authorList>
    </citation>
    <scope>NUCLEOTIDE SEQUENCE [LARGE SCALE GENOMIC DNA]</scope>
    <source>
        <strain evidence="2">SR1</strain>
    </source>
</reference>
<evidence type="ECO:0000313" key="1">
    <source>
        <dbReference type="EMBL" id="AUG56849.1"/>
    </source>
</evidence>
<dbReference type="Proteomes" id="UP000233534">
    <property type="component" value="Chromosome"/>
</dbReference>
<gene>
    <name evidence="1" type="ORF">HVS_04560</name>
</gene>
<protein>
    <submittedName>
        <fullName evidence="1">Uncharacterized protein</fullName>
    </submittedName>
</protein>
<name>A0A2K9E0E5_9FIRM</name>
<proteinExistence type="predicted"/>
<sequence>MANISGPQPEIKYCPICKGDLQNVPRDKMKTKKGPEHTHTYDCLKCSNRFEINQAQ</sequence>
<keyword evidence="2" id="KW-1185">Reference proteome</keyword>
<organism evidence="1 2">
    <name type="scientific">Acetivibrio saccincola</name>
    <dbReference type="NCBI Taxonomy" id="1677857"/>
    <lineage>
        <taxon>Bacteria</taxon>
        <taxon>Bacillati</taxon>
        <taxon>Bacillota</taxon>
        <taxon>Clostridia</taxon>
        <taxon>Eubacteriales</taxon>
        <taxon>Oscillospiraceae</taxon>
        <taxon>Acetivibrio</taxon>
    </lineage>
</organism>
<dbReference type="EMBL" id="CP025197">
    <property type="protein sequence ID" value="AUG56849.1"/>
    <property type="molecule type" value="Genomic_DNA"/>
</dbReference>